<dbReference type="SUPFAM" id="SSF57850">
    <property type="entry name" value="RING/U-box"/>
    <property type="match status" value="1"/>
</dbReference>
<dbReference type="GO" id="GO:0008270">
    <property type="term" value="F:zinc ion binding"/>
    <property type="evidence" value="ECO:0007669"/>
    <property type="project" value="UniProtKB-KW"/>
</dbReference>
<keyword evidence="1" id="KW-0479">Metal-binding</keyword>
<dbReference type="CTD" id="9812512"/>
<keyword evidence="2 4" id="KW-0863">Zinc-finger</keyword>
<dbReference type="InterPro" id="IPR001841">
    <property type="entry name" value="Znf_RING"/>
</dbReference>
<dbReference type="Proteomes" id="UP000483820">
    <property type="component" value="Chromosome III"/>
</dbReference>
<organism evidence="8 9">
    <name type="scientific">Caenorhabditis remanei</name>
    <name type="common">Caenorhabditis vulgaris</name>
    <dbReference type="NCBI Taxonomy" id="31234"/>
    <lineage>
        <taxon>Eukaryota</taxon>
        <taxon>Metazoa</taxon>
        <taxon>Ecdysozoa</taxon>
        <taxon>Nematoda</taxon>
        <taxon>Chromadorea</taxon>
        <taxon>Rhabditida</taxon>
        <taxon>Rhabditina</taxon>
        <taxon>Rhabditomorpha</taxon>
        <taxon>Rhabditoidea</taxon>
        <taxon>Rhabditidae</taxon>
        <taxon>Peloderinae</taxon>
        <taxon>Caenorhabditis</taxon>
    </lineage>
</organism>
<evidence type="ECO:0000256" key="2">
    <source>
        <dbReference type="ARBA" id="ARBA00022771"/>
    </source>
</evidence>
<evidence type="ECO:0000259" key="7">
    <source>
        <dbReference type="PROSITE" id="PS50089"/>
    </source>
</evidence>
<dbReference type="AlphaFoldDB" id="A0A6A5H9G9"/>
<dbReference type="PROSITE" id="PS50089">
    <property type="entry name" value="ZF_RING_2"/>
    <property type="match status" value="1"/>
</dbReference>
<dbReference type="RefSeq" id="XP_053587957.1">
    <property type="nucleotide sequence ID" value="XM_053728380.1"/>
</dbReference>
<feature type="transmembrane region" description="Helical" evidence="6">
    <location>
        <begin position="20"/>
        <end position="50"/>
    </location>
</feature>
<feature type="transmembrane region" description="Helical" evidence="6">
    <location>
        <begin position="130"/>
        <end position="154"/>
    </location>
</feature>
<dbReference type="InterPro" id="IPR052667">
    <property type="entry name" value="E3_ubiquitin-ligase_RING"/>
</dbReference>
<proteinExistence type="predicted"/>
<dbReference type="PANTHER" id="PTHR47156">
    <property type="entry name" value="PROTEIN CBG20824"/>
    <property type="match status" value="1"/>
</dbReference>
<keyword evidence="6" id="KW-1133">Transmembrane helix</keyword>
<evidence type="ECO:0000256" key="3">
    <source>
        <dbReference type="ARBA" id="ARBA00022833"/>
    </source>
</evidence>
<dbReference type="PROSITE" id="PS00518">
    <property type="entry name" value="ZF_RING_1"/>
    <property type="match status" value="1"/>
</dbReference>
<dbReference type="Pfam" id="PF13445">
    <property type="entry name" value="zf-RING_UBOX"/>
    <property type="match status" value="1"/>
</dbReference>
<evidence type="ECO:0000256" key="1">
    <source>
        <dbReference type="ARBA" id="ARBA00022723"/>
    </source>
</evidence>
<keyword evidence="3" id="KW-0862">Zinc</keyword>
<gene>
    <name evidence="8" type="ORF">GCK72_011338</name>
</gene>
<feature type="transmembrane region" description="Helical" evidence="6">
    <location>
        <begin position="98"/>
        <end position="118"/>
    </location>
</feature>
<dbReference type="InterPro" id="IPR027370">
    <property type="entry name" value="Znf-RING_euk"/>
</dbReference>
<evidence type="ECO:0000256" key="4">
    <source>
        <dbReference type="PROSITE-ProRule" id="PRU00175"/>
    </source>
</evidence>
<dbReference type="GeneID" id="9812512"/>
<dbReference type="InterPro" id="IPR017907">
    <property type="entry name" value="Znf_RING_CS"/>
</dbReference>
<evidence type="ECO:0000256" key="5">
    <source>
        <dbReference type="SAM" id="MobiDB-lite"/>
    </source>
</evidence>
<dbReference type="Gene3D" id="3.30.40.10">
    <property type="entry name" value="Zinc/RING finger domain, C3HC4 (zinc finger)"/>
    <property type="match status" value="1"/>
</dbReference>
<accession>A0A6A5H9G9</accession>
<feature type="region of interest" description="Disordered" evidence="5">
    <location>
        <begin position="196"/>
        <end position="219"/>
    </location>
</feature>
<evidence type="ECO:0000313" key="8">
    <source>
        <dbReference type="EMBL" id="KAF1763073.1"/>
    </source>
</evidence>
<protein>
    <recommendedName>
        <fullName evidence="7">RING-type domain-containing protein</fullName>
    </recommendedName>
</protein>
<evidence type="ECO:0000313" key="9">
    <source>
        <dbReference type="Proteomes" id="UP000483820"/>
    </source>
</evidence>
<reference evidence="8 9" key="1">
    <citation type="submission" date="2019-12" db="EMBL/GenBank/DDBJ databases">
        <title>Chromosome-level assembly of the Caenorhabditis remanei genome.</title>
        <authorList>
            <person name="Teterina A.A."/>
            <person name="Willis J.H."/>
            <person name="Phillips P.C."/>
        </authorList>
    </citation>
    <scope>NUCLEOTIDE SEQUENCE [LARGE SCALE GENOMIC DNA]</scope>
    <source>
        <strain evidence="8 9">PX506</strain>
        <tissue evidence="8">Whole organism</tissue>
    </source>
</reference>
<keyword evidence="6" id="KW-0812">Transmembrane</keyword>
<feature type="transmembrane region" description="Helical" evidence="6">
    <location>
        <begin position="71"/>
        <end position="92"/>
    </location>
</feature>
<feature type="transmembrane region" description="Helical" evidence="6">
    <location>
        <begin position="166"/>
        <end position="188"/>
    </location>
</feature>
<dbReference type="InterPro" id="IPR013083">
    <property type="entry name" value="Znf_RING/FYVE/PHD"/>
</dbReference>
<dbReference type="PANTHER" id="PTHR47156:SF7">
    <property type="entry name" value="RING-TYPE DOMAIN-CONTAINING PROTEIN"/>
    <property type="match status" value="1"/>
</dbReference>
<dbReference type="KEGG" id="crq:GCK72_011338"/>
<dbReference type="EMBL" id="WUAV01000003">
    <property type="protein sequence ID" value="KAF1763073.1"/>
    <property type="molecule type" value="Genomic_DNA"/>
</dbReference>
<evidence type="ECO:0000256" key="6">
    <source>
        <dbReference type="SAM" id="Phobius"/>
    </source>
</evidence>
<name>A0A6A5H9G9_CAERE</name>
<feature type="domain" description="RING-type" evidence="7">
    <location>
        <begin position="226"/>
        <end position="272"/>
    </location>
</feature>
<keyword evidence="6" id="KW-0472">Membrane</keyword>
<sequence>MGENDDELLSACKIFATWGLFAGAICLLFAPISIANWGTALAILFSWWLIPRMCSALALRATTPKLKLWSFIFACVGLTVTGFTPRIAVFIWEIPPQMLWYLTIVYPLALLGGLDHIIESSNYNIKFVDVDNYFFNIFLICNLIPLPFLIRYGISNWNFYDATVNTFIQLCFTPLSLVGTAAVGMLLIGNWEQVNSSGDRNPAPTVVQPTPARQRQPPRPIPKFKCDDCTSEYTDILIPRVLKECGHTICEDCADELLAVNNQRHLRCPVCNRITLVYGTGKMLPRNYVITDLMAMEN</sequence>
<comment type="caution">
    <text evidence="8">The sequence shown here is derived from an EMBL/GenBank/DDBJ whole genome shotgun (WGS) entry which is preliminary data.</text>
</comment>